<dbReference type="Proteomes" id="UP001519287">
    <property type="component" value="Unassembled WGS sequence"/>
</dbReference>
<gene>
    <name evidence="1" type="ORF">J2Z66_000392</name>
</gene>
<dbReference type="RefSeq" id="WP_209969214.1">
    <property type="nucleotide sequence ID" value="NZ_JAGGLB010000001.1"/>
</dbReference>
<comment type="caution">
    <text evidence="1">The sequence shown here is derived from an EMBL/GenBank/DDBJ whole genome shotgun (WGS) entry which is preliminary data.</text>
</comment>
<name>A0ABS4IMJ9_9BACL</name>
<evidence type="ECO:0000313" key="1">
    <source>
        <dbReference type="EMBL" id="MBP1988797.1"/>
    </source>
</evidence>
<proteinExistence type="predicted"/>
<dbReference type="EMBL" id="JAGGLB010000001">
    <property type="protein sequence ID" value="MBP1988797.1"/>
    <property type="molecule type" value="Genomic_DNA"/>
</dbReference>
<reference evidence="1 2" key="1">
    <citation type="submission" date="2021-03" db="EMBL/GenBank/DDBJ databases">
        <title>Genomic Encyclopedia of Type Strains, Phase IV (KMG-IV): sequencing the most valuable type-strain genomes for metagenomic binning, comparative biology and taxonomic classification.</title>
        <authorList>
            <person name="Goeker M."/>
        </authorList>
    </citation>
    <scope>NUCLEOTIDE SEQUENCE [LARGE SCALE GENOMIC DNA]</scope>
    <source>
        <strain evidence="1 2">DSM 26048</strain>
    </source>
</reference>
<evidence type="ECO:0000313" key="2">
    <source>
        <dbReference type="Proteomes" id="UP001519287"/>
    </source>
</evidence>
<sequence>MATIARITRTPSSNGQPARVFLLIQCDFLAGADAGSEERTQLRRICYFNDVFHR</sequence>
<keyword evidence="2" id="KW-1185">Reference proteome</keyword>
<accession>A0ABS4IMJ9</accession>
<organism evidence="1 2">
    <name type="scientific">Paenibacillus eucommiae</name>
    <dbReference type="NCBI Taxonomy" id="1355755"/>
    <lineage>
        <taxon>Bacteria</taxon>
        <taxon>Bacillati</taxon>
        <taxon>Bacillota</taxon>
        <taxon>Bacilli</taxon>
        <taxon>Bacillales</taxon>
        <taxon>Paenibacillaceae</taxon>
        <taxon>Paenibacillus</taxon>
    </lineage>
</organism>
<protein>
    <submittedName>
        <fullName evidence="1">Uncharacterized protein</fullName>
    </submittedName>
</protein>